<keyword evidence="2" id="KW-0328">Glycosyltransferase</keyword>
<dbReference type="SUPFAM" id="SSF141371">
    <property type="entry name" value="PilZ domain-like"/>
    <property type="match status" value="1"/>
</dbReference>
<feature type="transmembrane region" description="Helical" evidence="7">
    <location>
        <begin position="551"/>
        <end position="572"/>
    </location>
</feature>
<keyword evidence="3" id="KW-0808">Transferase</keyword>
<dbReference type="SUPFAM" id="SSF53448">
    <property type="entry name" value="Nucleotide-diphospho-sugar transferases"/>
    <property type="match status" value="1"/>
</dbReference>
<dbReference type="InterPro" id="IPR029044">
    <property type="entry name" value="Nucleotide-diphossugar_trans"/>
</dbReference>
<dbReference type="RefSeq" id="WP_073038488.1">
    <property type="nucleotide sequence ID" value="NZ_FQVB01000013.1"/>
</dbReference>
<evidence type="ECO:0000256" key="2">
    <source>
        <dbReference type="ARBA" id="ARBA00022676"/>
    </source>
</evidence>
<evidence type="ECO:0000313" key="11">
    <source>
        <dbReference type="Proteomes" id="UP000184076"/>
    </source>
</evidence>
<evidence type="ECO:0000256" key="5">
    <source>
        <dbReference type="ARBA" id="ARBA00022989"/>
    </source>
</evidence>
<protein>
    <submittedName>
        <fullName evidence="10">Cellulose synthase (UDP-forming)</fullName>
    </submittedName>
</protein>
<keyword evidence="6 7" id="KW-0472">Membrane</keyword>
<evidence type="ECO:0000259" key="9">
    <source>
        <dbReference type="Pfam" id="PF13632"/>
    </source>
</evidence>
<dbReference type="OrthoDB" id="5352625at2"/>
<keyword evidence="5 7" id="KW-1133">Transmembrane helix</keyword>
<dbReference type="GO" id="GO:0035438">
    <property type="term" value="F:cyclic-di-GMP binding"/>
    <property type="evidence" value="ECO:0007669"/>
    <property type="project" value="InterPro"/>
</dbReference>
<dbReference type="InterPro" id="IPR001173">
    <property type="entry name" value="Glyco_trans_2-like"/>
</dbReference>
<evidence type="ECO:0000313" key="10">
    <source>
        <dbReference type="EMBL" id="SHF24940.1"/>
    </source>
</evidence>
<dbReference type="STRING" id="1121391.SAMN02745206_01625"/>
<feature type="transmembrane region" description="Helical" evidence="7">
    <location>
        <begin position="18"/>
        <end position="38"/>
    </location>
</feature>
<sequence>MLPNTLRGSLKKESAERWILWTALAVLWAYIAYAAGIYLELEDQVLVGWGLFAVLWAAVRRNGRSVPFRIFILLLSAFLSLRYWMFRTFETLSYTGPWDCVGMLLLYGAETYGIGIHLLGLFVNIWPLERNGEPPLPEDPSQYPAVDILIPTYDEPEEIIRTTAVACTLIDYPKDKFHVYILDDGGTVARRNDPDPEKARAARIRHERLKKLAEEIGVHYMARDENGKAKAGNINAALQCLCSADGFNAERKSLTCLNADIRRSCSDLILILDCDHVPTRDILKRTVPYFLRDEKLFLVQTPHFFINPGPVEKNLGLHGVLPGENVMFYRRIHPGLDFWNASFFCGSAALLRRSFLAEVGGIQGETITEDAETALELHRRGYRSVYVNQPMVCGLSPETFDAFILQRSRWAQGMVQIFLLKNPLLAKGLSLQQKLSYLNSCLFWFFGLARILFFLAPLAYLFFGLRVYNASVVQVIAYALPHLFGSVATAHYLYGDVRHTFFSEFFETVQSIYLLPAILSTFKNPRAPQFKVTPKGGGLAADAPSPLGYPFYGMLVLAVLGMAAGYLRWGAFPQERDVILICLFWNLYNLAIILLCLGASWELHQWRRHHRVVTHEPATVRTADGRTLPARIADLSLGGVGLRLAPSDVEGLSPGDLLTLEARDSSQREYALAVRIQRIGGSGKGSRRECMVGCRWAEDDLQAFADRVGFIYGDSE</sequence>
<reference evidence="11" key="1">
    <citation type="submission" date="2016-11" db="EMBL/GenBank/DDBJ databases">
        <authorList>
            <person name="Varghese N."/>
            <person name="Submissions S."/>
        </authorList>
    </citation>
    <scope>NUCLEOTIDE SEQUENCE [LARGE SCALE GENOMIC DNA]</scope>
    <source>
        <strain evidence="11">DSM 9756</strain>
    </source>
</reference>
<evidence type="ECO:0000256" key="1">
    <source>
        <dbReference type="ARBA" id="ARBA00004141"/>
    </source>
</evidence>
<keyword evidence="4 7" id="KW-0812">Transmembrane</keyword>
<dbReference type="Proteomes" id="UP000184076">
    <property type="component" value="Unassembled WGS sequence"/>
</dbReference>
<feature type="transmembrane region" description="Helical" evidence="7">
    <location>
        <begin position="44"/>
        <end position="59"/>
    </location>
</feature>
<feature type="transmembrane region" description="Helical" evidence="7">
    <location>
        <begin position="441"/>
        <end position="463"/>
    </location>
</feature>
<dbReference type="InterPro" id="IPR009875">
    <property type="entry name" value="PilZ_domain"/>
</dbReference>
<dbReference type="PANTHER" id="PTHR43867:SF2">
    <property type="entry name" value="CELLULOSE SYNTHASE CATALYTIC SUBUNIT A [UDP-FORMING]"/>
    <property type="match status" value="1"/>
</dbReference>
<organism evidence="10 11">
    <name type="scientific">Desulfacinum infernum DSM 9756</name>
    <dbReference type="NCBI Taxonomy" id="1121391"/>
    <lineage>
        <taxon>Bacteria</taxon>
        <taxon>Pseudomonadati</taxon>
        <taxon>Thermodesulfobacteriota</taxon>
        <taxon>Syntrophobacteria</taxon>
        <taxon>Syntrophobacterales</taxon>
        <taxon>Syntrophobacteraceae</taxon>
        <taxon>Desulfacinum</taxon>
    </lineage>
</organism>
<accession>A0A1M5A3Q4</accession>
<evidence type="ECO:0000256" key="3">
    <source>
        <dbReference type="ARBA" id="ARBA00022679"/>
    </source>
</evidence>
<proteinExistence type="predicted"/>
<dbReference type="CDD" id="cd06421">
    <property type="entry name" value="CESA_CelA_like"/>
    <property type="match status" value="1"/>
</dbReference>
<dbReference type="Gene3D" id="3.90.550.10">
    <property type="entry name" value="Spore Coat Polysaccharide Biosynthesis Protein SpsA, Chain A"/>
    <property type="match status" value="1"/>
</dbReference>
<dbReference type="GO" id="GO:0016758">
    <property type="term" value="F:hexosyltransferase activity"/>
    <property type="evidence" value="ECO:0007669"/>
    <property type="project" value="TreeGrafter"/>
</dbReference>
<feature type="transmembrane region" description="Helical" evidence="7">
    <location>
        <begin position="475"/>
        <end position="494"/>
    </location>
</feature>
<keyword evidence="11" id="KW-1185">Reference proteome</keyword>
<dbReference type="Pfam" id="PF07238">
    <property type="entry name" value="PilZ"/>
    <property type="match status" value="1"/>
</dbReference>
<evidence type="ECO:0000256" key="7">
    <source>
        <dbReference type="SAM" id="Phobius"/>
    </source>
</evidence>
<name>A0A1M5A3Q4_9BACT</name>
<evidence type="ECO:0000256" key="4">
    <source>
        <dbReference type="ARBA" id="ARBA00022692"/>
    </source>
</evidence>
<dbReference type="Gene3D" id="2.40.10.220">
    <property type="entry name" value="predicted glycosyltransferase like domains"/>
    <property type="match status" value="1"/>
</dbReference>
<gene>
    <name evidence="10" type="ORF">SAMN02745206_01625</name>
</gene>
<feature type="transmembrane region" description="Helical" evidence="7">
    <location>
        <begin position="66"/>
        <end position="85"/>
    </location>
</feature>
<evidence type="ECO:0000256" key="6">
    <source>
        <dbReference type="ARBA" id="ARBA00023136"/>
    </source>
</evidence>
<dbReference type="GO" id="GO:0005886">
    <property type="term" value="C:plasma membrane"/>
    <property type="evidence" value="ECO:0007669"/>
    <property type="project" value="TreeGrafter"/>
</dbReference>
<dbReference type="AlphaFoldDB" id="A0A1M5A3Q4"/>
<feature type="domain" description="Glycosyltransferase 2-like" evidence="9">
    <location>
        <begin position="268"/>
        <end position="465"/>
    </location>
</feature>
<comment type="subcellular location">
    <subcellularLocation>
        <location evidence="1">Membrane</location>
        <topology evidence="1">Multi-pass membrane protein</topology>
    </subcellularLocation>
</comment>
<dbReference type="InterPro" id="IPR050321">
    <property type="entry name" value="Glycosyltr_2/OpgH_subfam"/>
</dbReference>
<feature type="transmembrane region" description="Helical" evidence="7">
    <location>
        <begin position="578"/>
        <end position="601"/>
    </location>
</feature>
<feature type="transmembrane region" description="Helical" evidence="7">
    <location>
        <begin position="105"/>
        <end position="126"/>
    </location>
</feature>
<dbReference type="PANTHER" id="PTHR43867">
    <property type="entry name" value="CELLULOSE SYNTHASE CATALYTIC SUBUNIT A [UDP-FORMING]"/>
    <property type="match status" value="1"/>
</dbReference>
<feature type="domain" description="PilZ" evidence="8">
    <location>
        <begin position="607"/>
        <end position="703"/>
    </location>
</feature>
<dbReference type="EMBL" id="FQVB01000013">
    <property type="protein sequence ID" value="SHF24940.1"/>
    <property type="molecule type" value="Genomic_DNA"/>
</dbReference>
<evidence type="ECO:0000259" key="8">
    <source>
        <dbReference type="Pfam" id="PF07238"/>
    </source>
</evidence>
<dbReference type="Pfam" id="PF13632">
    <property type="entry name" value="Glyco_trans_2_3"/>
    <property type="match status" value="1"/>
</dbReference>